<sequence length="251" mass="28656">MLFYGYLGRMFGPLAAKRYLCYHLLRFVEEPDDLVVNQELLRPDHSYPGLPGTFSVSHDLYSYLRWNSVAVDYTCRIILDCEIAGHATRVVPQSLFEPYAGLPRSQAELQSASLLPPIFFIRQDHTVGLSLEAAKSAESYSSMLLYNDWRPMEGKASIKLRITWCGYKPWQTQIQLRNRRKEPITLPRLIQLVASGVDRFLRQEHEPITTHPSFFEWKIGNYPAISPDRIVLVGVVAVSSGSIMPILRLAD</sequence>
<protein>
    <submittedName>
        <fullName evidence="1">Uncharacterized protein</fullName>
    </submittedName>
</protein>
<gene>
    <name evidence="1" type="ORF">F5148DRAFT_1280696</name>
</gene>
<accession>A0ACC0UKL9</accession>
<comment type="caution">
    <text evidence="1">The sequence shown here is derived from an EMBL/GenBank/DDBJ whole genome shotgun (WGS) entry which is preliminary data.</text>
</comment>
<keyword evidence="2" id="KW-1185">Reference proteome</keyword>
<evidence type="ECO:0000313" key="2">
    <source>
        <dbReference type="Proteomes" id="UP001207468"/>
    </source>
</evidence>
<organism evidence="1 2">
    <name type="scientific">Russula earlei</name>
    <dbReference type="NCBI Taxonomy" id="71964"/>
    <lineage>
        <taxon>Eukaryota</taxon>
        <taxon>Fungi</taxon>
        <taxon>Dikarya</taxon>
        <taxon>Basidiomycota</taxon>
        <taxon>Agaricomycotina</taxon>
        <taxon>Agaricomycetes</taxon>
        <taxon>Russulales</taxon>
        <taxon>Russulaceae</taxon>
        <taxon>Russula</taxon>
    </lineage>
</organism>
<evidence type="ECO:0000313" key="1">
    <source>
        <dbReference type="EMBL" id="KAI9511604.1"/>
    </source>
</evidence>
<reference evidence="1" key="1">
    <citation type="submission" date="2021-03" db="EMBL/GenBank/DDBJ databases">
        <title>Evolutionary priming and transition to the ectomycorrhizal habit in an iconic lineage of mushroom-forming fungi: is preadaptation a requirement?</title>
        <authorList>
            <consortium name="DOE Joint Genome Institute"/>
            <person name="Looney B.P."/>
            <person name="Miyauchi S."/>
            <person name="Morin E."/>
            <person name="Drula E."/>
            <person name="Courty P.E."/>
            <person name="Chicoki N."/>
            <person name="Fauchery L."/>
            <person name="Kohler A."/>
            <person name="Kuo A."/>
            <person name="LaButti K."/>
            <person name="Pangilinan J."/>
            <person name="Lipzen A."/>
            <person name="Riley R."/>
            <person name="Andreopoulos W."/>
            <person name="He G."/>
            <person name="Johnson J."/>
            <person name="Barry K.W."/>
            <person name="Grigoriev I.V."/>
            <person name="Nagy L."/>
            <person name="Hibbett D."/>
            <person name="Henrissat B."/>
            <person name="Matheny P.B."/>
            <person name="Labbe J."/>
            <person name="Martin A.F."/>
        </authorList>
    </citation>
    <scope>NUCLEOTIDE SEQUENCE</scope>
    <source>
        <strain evidence="1">BPL698</strain>
    </source>
</reference>
<dbReference type="EMBL" id="JAGFNK010000020">
    <property type="protein sequence ID" value="KAI9511604.1"/>
    <property type="molecule type" value="Genomic_DNA"/>
</dbReference>
<dbReference type="Proteomes" id="UP001207468">
    <property type="component" value="Unassembled WGS sequence"/>
</dbReference>
<proteinExistence type="predicted"/>
<name>A0ACC0UKL9_9AGAM</name>